<dbReference type="RefSeq" id="WP_036190016.1">
    <property type="nucleotide sequence ID" value="NZ_AVDA01000036.1"/>
</dbReference>
<keyword evidence="3" id="KW-1185">Reference proteome</keyword>
<dbReference type="AlphaFoldDB" id="A0A0A3HPQ9"/>
<organism evidence="2 3">
    <name type="scientific">Ureibacillus manganicus DSM 26584</name>
    <dbReference type="NCBI Taxonomy" id="1384049"/>
    <lineage>
        <taxon>Bacteria</taxon>
        <taxon>Bacillati</taxon>
        <taxon>Bacillota</taxon>
        <taxon>Bacilli</taxon>
        <taxon>Bacillales</taxon>
        <taxon>Caryophanaceae</taxon>
        <taxon>Ureibacillus</taxon>
    </lineage>
</organism>
<keyword evidence="1" id="KW-1133">Transmembrane helix</keyword>
<proteinExistence type="predicted"/>
<keyword evidence="1" id="KW-0472">Membrane</keyword>
<feature type="transmembrane region" description="Helical" evidence="1">
    <location>
        <begin position="5"/>
        <end position="22"/>
    </location>
</feature>
<dbReference type="OrthoDB" id="2903273at2"/>
<evidence type="ECO:0000313" key="3">
    <source>
        <dbReference type="Proteomes" id="UP000030416"/>
    </source>
</evidence>
<dbReference type="STRING" id="1384049.CD29_18720"/>
<dbReference type="Proteomes" id="UP000030416">
    <property type="component" value="Unassembled WGS sequence"/>
</dbReference>
<reference evidence="2 3" key="1">
    <citation type="submission" date="2014-02" db="EMBL/GenBank/DDBJ databases">
        <title>Draft genome sequence of Lysinibacillus manganicus DSM 26584T.</title>
        <authorList>
            <person name="Zhang F."/>
            <person name="Wang G."/>
            <person name="Zhang L."/>
        </authorList>
    </citation>
    <scope>NUCLEOTIDE SEQUENCE [LARGE SCALE GENOMIC DNA]</scope>
    <source>
        <strain evidence="2 3">DSM 26584</strain>
    </source>
</reference>
<dbReference type="EMBL" id="JPVN01000036">
    <property type="protein sequence ID" value="KGR74354.1"/>
    <property type="molecule type" value="Genomic_DNA"/>
</dbReference>
<accession>A0A0A3HPQ9</accession>
<comment type="caution">
    <text evidence="2">The sequence shown here is derived from an EMBL/GenBank/DDBJ whole genome shotgun (WGS) entry which is preliminary data.</text>
</comment>
<protein>
    <submittedName>
        <fullName evidence="2">Uncharacterized protein</fullName>
    </submittedName>
</protein>
<feature type="transmembrane region" description="Helical" evidence="1">
    <location>
        <begin position="42"/>
        <end position="64"/>
    </location>
</feature>
<keyword evidence="1" id="KW-0812">Transmembrane</keyword>
<evidence type="ECO:0000256" key="1">
    <source>
        <dbReference type="SAM" id="Phobius"/>
    </source>
</evidence>
<sequence>MARYVVLFGAVFSLVIFILNIYELYRPKVGPIGNGEISTISWILIFSPLIMGISFLLMFISLSLEKRKSK</sequence>
<name>A0A0A3HPQ9_9BACL</name>
<gene>
    <name evidence="2" type="ORF">CD29_18720</name>
</gene>
<evidence type="ECO:0000313" key="2">
    <source>
        <dbReference type="EMBL" id="KGR74354.1"/>
    </source>
</evidence>